<dbReference type="Proteomes" id="UP001302676">
    <property type="component" value="Unassembled WGS sequence"/>
</dbReference>
<feature type="compositionally biased region" description="Low complexity" evidence="7">
    <location>
        <begin position="535"/>
        <end position="548"/>
    </location>
</feature>
<proteinExistence type="predicted"/>
<keyword evidence="6" id="KW-0788">Thiol protease</keyword>
<name>A0AAN6ZPA0_9PEZI</name>
<dbReference type="GO" id="GO:0005634">
    <property type="term" value="C:nucleus"/>
    <property type="evidence" value="ECO:0007669"/>
    <property type="project" value="TreeGrafter"/>
</dbReference>
<comment type="caution">
    <text evidence="9">The sequence shown here is derived from an EMBL/GenBank/DDBJ whole genome shotgun (WGS) entry which is preliminary data.</text>
</comment>
<keyword evidence="3" id="KW-0645">Protease</keyword>
<dbReference type="Gene3D" id="1.20.1300.20">
    <property type="entry name" value="Peptidase C65 Otubain, subdomain 2"/>
    <property type="match status" value="1"/>
</dbReference>
<dbReference type="SUPFAM" id="SSF54001">
    <property type="entry name" value="Cysteine proteinases"/>
    <property type="match status" value="1"/>
</dbReference>
<dbReference type="PANTHER" id="PTHR12931">
    <property type="entry name" value="UBIQUITIN THIOLESTERASE PROTEIN OTUB"/>
    <property type="match status" value="1"/>
</dbReference>
<dbReference type="EMBL" id="MU853572">
    <property type="protein sequence ID" value="KAK4145014.1"/>
    <property type="molecule type" value="Genomic_DNA"/>
</dbReference>
<dbReference type="PANTHER" id="PTHR12931:SF15">
    <property type="entry name" value="UBIQUITIN THIOESTERASE OTUBAIN-LIKE"/>
    <property type="match status" value="1"/>
</dbReference>
<organism evidence="9 10">
    <name type="scientific">Dichotomopilus funicola</name>
    <dbReference type="NCBI Taxonomy" id="1934379"/>
    <lineage>
        <taxon>Eukaryota</taxon>
        <taxon>Fungi</taxon>
        <taxon>Dikarya</taxon>
        <taxon>Ascomycota</taxon>
        <taxon>Pezizomycotina</taxon>
        <taxon>Sordariomycetes</taxon>
        <taxon>Sordariomycetidae</taxon>
        <taxon>Sordariales</taxon>
        <taxon>Chaetomiaceae</taxon>
        <taxon>Dichotomopilus</taxon>
    </lineage>
</organism>
<feature type="region of interest" description="Disordered" evidence="7">
    <location>
        <begin position="70"/>
        <end position="139"/>
    </location>
</feature>
<dbReference type="GeneID" id="87813425"/>
<protein>
    <recommendedName>
        <fullName evidence="2">ubiquitinyl hydrolase 1</fullName>
        <ecNumber evidence="2">3.4.19.12</ecNumber>
    </recommendedName>
</protein>
<reference evidence="9" key="2">
    <citation type="submission" date="2023-05" db="EMBL/GenBank/DDBJ databases">
        <authorList>
            <consortium name="Lawrence Berkeley National Laboratory"/>
            <person name="Steindorff A."/>
            <person name="Hensen N."/>
            <person name="Bonometti L."/>
            <person name="Westerberg I."/>
            <person name="Brannstrom I.O."/>
            <person name="Guillou S."/>
            <person name="Cros-Aarteil S."/>
            <person name="Calhoun S."/>
            <person name="Haridas S."/>
            <person name="Kuo A."/>
            <person name="Mondo S."/>
            <person name="Pangilinan J."/>
            <person name="Riley R."/>
            <person name="Labutti K."/>
            <person name="Andreopoulos B."/>
            <person name="Lipzen A."/>
            <person name="Chen C."/>
            <person name="Yanf M."/>
            <person name="Daum C."/>
            <person name="Ng V."/>
            <person name="Clum A."/>
            <person name="Ohm R."/>
            <person name="Martin F."/>
            <person name="Silar P."/>
            <person name="Natvig D."/>
            <person name="Lalanne C."/>
            <person name="Gautier V."/>
            <person name="Ament-Velasquez S.L."/>
            <person name="Kruys A."/>
            <person name="Hutchinson M.I."/>
            <person name="Powell A.J."/>
            <person name="Barry K."/>
            <person name="Miller A.N."/>
            <person name="Grigoriev I.V."/>
            <person name="Debuchy R."/>
            <person name="Gladieux P."/>
            <person name="Thoren M.H."/>
            <person name="Johannesson H."/>
        </authorList>
    </citation>
    <scope>NUCLEOTIDE SEQUENCE</scope>
    <source>
        <strain evidence="9">CBS 141.50</strain>
    </source>
</reference>
<gene>
    <name evidence="9" type="ORF">C8A04DRAFT_11038</name>
</gene>
<dbReference type="InterPro" id="IPR042467">
    <property type="entry name" value="Peptidase_C65_otubain_sub2"/>
</dbReference>
<dbReference type="GO" id="GO:0006508">
    <property type="term" value="P:proteolysis"/>
    <property type="evidence" value="ECO:0007669"/>
    <property type="project" value="UniProtKB-KW"/>
</dbReference>
<evidence type="ECO:0000256" key="3">
    <source>
        <dbReference type="ARBA" id="ARBA00022670"/>
    </source>
</evidence>
<reference evidence="9" key="1">
    <citation type="journal article" date="2023" name="Mol. Phylogenet. Evol.">
        <title>Genome-scale phylogeny and comparative genomics of the fungal order Sordariales.</title>
        <authorList>
            <person name="Hensen N."/>
            <person name="Bonometti L."/>
            <person name="Westerberg I."/>
            <person name="Brannstrom I.O."/>
            <person name="Guillou S."/>
            <person name="Cros-Aarteil S."/>
            <person name="Calhoun S."/>
            <person name="Haridas S."/>
            <person name="Kuo A."/>
            <person name="Mondo S."/>
            <person name="Pangilinan J."/>
            <person name="Riley R."/>
            <person name="LaButti K."/>
            <person name="Andreopoulos B."/>
            <person name="Lipzen A."/>
            <person name="Chen C."/>
            <person name="Yan M."/>
            <person name="Daum C."/>
            <person name="Ng V."/>
            <person name="Clum A."/>
            <person name="Steindorff A."/>
            <person name="Ohm R.A."/>
            <person name="Martin F."/>
            <person name="Silar P."/>
            <person name="Natvig D.O."/>
            <person name="Lalanne C."/>
            <person name="Gautier V."/>
            <person name="Ament-Velasquez S.L."/>
            <person name="Kruys A."/>
            <person name="Hutchinson M.I."/>
            <person name="Powell A.J."/>
            <person name="Barry K."/>
            <person name="Miller A.N."/>
            <person name="Grigoriev I.V."/>
            <person name="Debuchy R."/>
            <person name="Gladieux P."/>
            <person name="Hiltunen Thoren M."/>
            <person name="Johannesson H."/>
        </authorList>
    </citation>
    <scope>NUCLEOTIDE SEQUENCE</scope>
    <source>
        <strain evidence="9">CBS 141.50</strain>
    </source>
</reference>
<dbReference type="Gene3D" id="3.30.200.60">
    <property type="entry name" value="Peptidase C65 Otubain, subdomain 1"/>
    <property type="match status" value="1"/>
</dbReference>
<evidence type="ECO:0000256" key="5">
    <source>
        <dbReference type="ARBA" id="ARBA00022801"/>
    </source>
</evidence>
<feature type="compositionally biased region" description="Basic residues" evidence="7">
    <location>
        <begin position="103"/>
        <end position="115"/>
    </location>
</feature>
<dbReference type="Pfam" id="PF10275">
    <property type="entry name" value="Peptidase_C65"/>
    <property type="match status" value="1"/>
</dbReference>
<keyword evidence="5" id="KW-0378">Hydrolase</keyword>
<dbReference type="GO" id="GO:0043130">
    <property type="term" value="F:ubiquitin binding"/>
    <property type="evidence" value="ECO:0007669"/>
    <property type="project" value="TreeGrafter"/>
</dbReference>
<dbReference type="InterPro" id="IPR042468">
    <property type="entry name" value="Peptidase_C65_otubain_sub1"/>
</dbReference>
<feature type="region of interest" description="Disordered" evidence="7">
    <location>
        <begin position="498"/>
        <end position="557"/>
    </location>
</feature>
<dbReference type="GO" id="GO:0071108">
    <property type="term" value="P:protein K48-linked deubiquitination"/>
    <property type="evidence" value="ECO:0007669"/>
    <property type="project" value="TreeGrafter"/>
</dbReference>
<dbReference type="InterPro" id="IPR019400">
    <property type="entry name" value="Peptidase_C65_otubain"/>
</dbReference>
<dbReference type="GO" id="GO:0004843">
    <property type="term" value="F:cysteine-type deubiquitinase activity"/>
    <property type="evidence" value="ECO:0007669"/>
    <property type="project" value="UniProtKB-EC"/>
</dbReference>
<feature type="domain" description="OTU" evidence="8">
    <location>
        <begin position="233"/>
        <end position="445"/>
    </location>
</feature>
<evidence type="ECO:0000256" key="7">
    <source>
        <dbReference type="SAM" id="MobiDB-lite"/>
    </source>
</evidence>
<sequence>MYQPEPTAYLQVSTGYAMPHTLPEYTFDETPLRLSDGRGGSSIGAGGSSSSNAAATSALLYGTPLFSNTNSAGIGPAPPTSGSSTAPAPAHSHTFHHQQQQQHHQHPPQQHRTRNVARTVPSSVAASSSRIHQHPHQQHHRASLPILLKMEPNSEDIAAQEAAAREYQQHFEVHNLETRRHIHQSSACALDAFHFHSGPLIGKKTPSTAIVEEYAKADPIYVQKTMVLPQTYSDYRPVQGDGSCGWRAIGFGYFEALIKTRSKARIDAERQRLESLTPVLENVGGFPSYLLQDFVDETFSLLQKLADLANHPDQAMSALEEVFNTPDVSSCILYHLRMLASSYLKGNQDQYAAFVTTNTGVEGYCKEVLEHHNVELDHLGLTLLVNVLLRDAGFVLEVAYLDRSPGSEVNTYRFPEEANGRHPSELGPIIHLLFRPDHYDILYIPEPVDLQVHRVASFSHRYEIENSPMAAMHNFGGPVNMETLAMIPGFGTPTPGSLAAAPPILDTTPSPLSAYSPSPVSPWATAPPPYADPLQQQQHQHQQHHQQPPTAPMPIPMPMPASSAAAVAANTMSLAVSAPPQTHPLRFSEYCQLPEYVENNTWREQTLQTTTFKNSHFNVAHYNNPNFQPEEYKPESDDHHDAPPRASTRKRGSV</sequence>
<feature type="compositionally biased region" description="Polar residues" evidence="7">
    <location>
        <begin position="507"/>
        <end position="518"/>
    </location>
</feature>
<dbReference type="AlphaFoldDB" id="A0AAN6ZPA0"/>
<accession>A0AAN6ZPA0</accession>
<dbReference type="InterPro" id="IPR038765">
    <property type="entry name" value="Papain-like_cys_pep_sf"/>
</dbReference>
<feature type="region of interest" description="Disordered" evidence="7">
    <location>
        <begin position="623"/>
        <end position="654"/>
    </location>
</feature>
<keyword evidence="4" id="KW-0833">Ubl conjugation pathway</keyword>
<comment type="catalytic activity">
    <reaction evidence="1">
        <text>Thiol-dependent hydrolysis of ester, thioester, amide, peptide and isopeptide bonds formed by the C-terminal Gly of ubiquitin (a 76-residue protein attached to proteins as an intracellular targeting signal).</text>
        <dbReference type="EC" id="3.4.19.12"/>
    </reaction>
</comment>
<evidence type="ECO:0000313" key="9">
    <source>
        <dbReference type="EMBL" id="KAK4145014.1"/>
    </source>
</evidence>
<dbReference type="CDD" id="cd22749">
    <property type="entry name" value="Otubain_C65"/>
    <property type="match status" value="1"/>
</dbReference>
<evidence type="ECO:0000256" key="1">
    <source>
        <dbReference type="ARBA" id="ARBA00000707"/>
    </source>
</evidence>
<evidence type="ECO:0000256" key="2">
    <source>
        <dbReference type="ARBA" id="ARBA00012759"/>
    </source>
</evidence>
<evidence type="ECO:0000313" key="10">
    <source>
        <dbReference type="Proteomes" id="UP001302676"/>
    </source>
</evidence>
<feature type="region of interest" description="Disordered" evidence="7">
    <location>
        <begin position="30"/>
        <end position="52"/>
    </location>
</feature>
<dbReference type="InterPro" id="IPR003323">
    <property type="entry name" value="OTU_dom"/>
</dbReference>
<evidence type="ECO:0000256" key="6">
    <source>
        <dbReference type="ARBA" id="ARBA00022807"/>
    </source>
</evidence>
<feature type="compositionally biased region" description="Basic and acidic residues" evidence="7">
    <location>
        <begin position="630"/>
        <end position="643"/>
    </location>
</feature>
<evidence type="ECO:0000259" key="8">
    <source>
        <dbReference type="PROSITE" id="PS50802"/>
    </source>
</evidence>
<feature type="compositionally biased region" description="Gly residues" evidence="7">
    <location>
        <begin position="37"/>
        <end position="47"/>
    </location>
</feature>
<dbReference type="EC" id="3.4.19.12" evidence="2"/>
<dbReference type="RefSeq" id="XP_062638385.1">
    <property type="nucleotide sequence ID" value="XM_062776812.1"/>
</dbReference>
<keyword evidence="10" id="KW-1185">Reference proteome</keyword>
<feature type="compositionally biased region" description="Polar residues" evidence="7">
    <location>
        <begin position="120"/>
        <end position="130"/>
    </location>
</feature>
<evidence type="ECO:0000256" key="4">
    <source>
        <dbReference type="ARBA" id="ARBA00022786"/>
    </source>
</evidence>
<feature type="compositionally biased region" description="Low complexity" evidence="7">
    <location>
        <begin position="71"/>
        <end position="102"/>
    </location>
</feature>
<dbReference type="PROSITE" id="PS50802">
    <property type="entry name" value="OTU"/>
    <property type="match status" value="1"/>
</dbReference>